<evidence type="ECO:0000256" key="7">
    <source>
        <dbReference type="ARBA" id="ARBA00023054"/>
    </source>
</evidence>
<dbReference type="InParanoid" id="A0A1X2HNE0"/>
<sequence length="236" mass="27873">MAVQPPRLYGDPEFLGEHFDFLPASLMNELYDKYNLIFYKMLDALSKYVQEMPTLSDDQIQKLTSTMENDLCKILDTTYSDFERYVYDHILHLPPNLNMQLEHYKGLDLESTEEMEQFMDDQLDALRKKIVAKRALRTMLHQSHADIDREIKSIERNKDVLYALGEATRKENVYPLSRSMQSLSEHGQLLRRSVVDALDRIHQNDHVLEQLGNRERLKYHAQMVREALDNFRQSYA</sequence>
<gene>
    <name evidence="10" type="ORF">BCR43DRAFT_485133</name>
</gene>
<dbReference type="AlphaFoldDB" id="A0A1X2HNE0"/>
<dbReference type="GO" id="GO:0051301">
    <property type="term" value="P:cell division"/>
    <property type="evidence" value="ECO:0007669"/>
    <property type="project" value="UniProtKB-KW"/>
</dbReference>
<keyword evidence="6" id="KW-0995">Kinetochore</keyword>
<accession>A0A1X2HNE0</accession>
<keyword evidence="4" id="KW-0132">Cell division</keyword>
<keyword evidence="5" id="KW-0498">Mitosis</keyword>
<evidence type="ECO:0000313" key="10">
    <source>
        <dbReference type="EMBL" id="ORZ00386.1"/>
    </source>
</evidence>
<comment type="similarity">
    <text evidence="2">Belongs to the mis12 family.</text>
</comment>
<reference evidence="10 11" key="1">
    <citation type="submission" date="2016-07" db="EMBL/GenBank/DDBJ databases">
        <title>Pervasive Adenine N6-methylation of Active Genes in Fungi.</title>
        <authorList>
            <consortium name="DOE Joint Genome Institute"/>
            <person name="Mondo S.J."/>
            <person name="Dannebaum R.O."/>
            <person name="Kuo R.C."/>
            <person name="Labutti K."/>
            <person name="Haridas S."/>
            <person name="Kuo A."/>
            <person name="Salamov A."/>
            <person name="Ahrendt S.R."/>
            <person name="Lipzen A."/>
            <person name="Sullivan W."/>
            <person name="Andreopoulos W.B."/>
            <person name="Clum A."/>
            <person name="Lindquist E."/>
            <person name="Daum C."/>
            <person name="Ramamoorthy G.K."/>
            <person name="Gryganskyi A."/>
            <person name="Culley D."/>
            <person name="Magnuson J.K."/>
            <person name="James T.Y."/>
            <person name="O'Malley M.A."/>
            <person name="Stajich J.E."/>
            <person name="Spatafora J.W."/>
            <person name="Visel A."/>
            <person name="Grigoriev I.V."/>
        </authorList>
    </citation>
    <scope>NUCLEOTIDE SEQUENCE [LARGE SCALE GENOMIC DNA]</scope>
    <source>
        <strain evidence="10 11">NRRL 2496</strain>
    </source>
</reference>
<evidence type="ECO:0000256" key="2">
    <source>
        <dbReference type="ARBA" id="ARBA00008643"/>
    </source>
</evidence>
<evidence type="ECO:0000256" key="9">
    <source>
        <dbReference type="ARBA" id="ARBA00023328"/>
    </source>
</evidence>
<evidence type="ECO:0000256" key="5">
    <source>
        <dbReference type="ARBA" id="ARBA00022776"/>
    </source>
</evidence>
<evidence type="ECO:0000256" key="4">
    <source>
        <dbReference type="ARBA" id="ARBA00022618"/>
    </source>
</evidence>
<keyword evidence="7" id="KW-0175">Coiled coil</keyword>
<evidence type="ECO:0000256" key="6">
    <source>
        <dbReference type="ARBA" id="ARBA00022838"/>
    </source>
</evidence>
<keyword evidence="9" id="KW-0137">Centromere</keyword>
<keyword evidence="8" id="KW-0131">Cell cycle</keyword>
<dbReference type="Proteomes" id="UP000242180">
    <property type="component" value="Unassembled WGS sequence"/>
</dbReference>
<dbReference type="PANTHER" id="PTHR14527:SF2">
    <property type="entry name" value="PROTEIN MIS12 HOMOLOG"/>
    <property type="match status" value="1"/>
</dbReference>
<dbReference type="GO" id="GO:0005634">
    <property type="term" value="C:nucleus"/>
    <property type="evidence" value="ECO:0007669"/>
    <property type="project" value="InterPro"/>
</dbReference>
<dbReference type="InterPro" id="IPR008685">
    <property type="entry name" value="Centromere_Mis12"/>
</dbReference>
<dbReference type="GO" id="GO:0000444">
    <property type="term" value="C:MIS12/MIND type complex"/>
    <property type="evidence" value="ECO:0007669"/>
    <property type="project" value="TreeGrafter"/>
</dbReference>
<dbReference type="Pfam" id="PF05859">
    <property type="entry name" value="Mis12"/>
    <property type="match status" value="1"/>
</dbReference>
<dbReference type="EMBL" id="MCGN01000002">
    <property type="protein sequence ID" value="ORZ00386.1"/>
    <property type="molecule type" value="Genomic_DNA"/>
</dbReference>
<name>A0A1X2HNE0_SYNRA</name>
<evidence type="ECO:0008006" key="12">
    <source>
        <dbReference type="Google" id="ProtNLM"/>
    </source>
</evidence>
<keyword evidence="3" id="KW-0158">Chromosome</keyword>
<evidence type="ECO:0000256" key="8">
    <source>
        <dbReference type="ARBA" id="ARBA00023306"/>
    </source>
</evidence>
<dbReference type="OrthoDB" id="2285194at2759"/>
<evidence type="ECO:0000256" key="1">
    <source>
        <dbReference type="ARBA" id="ARBA00004629"/>
    </source>
</evidence>
<protein>
    <recommendedName>
        <fullName evidence="12">Mis12 protein-domain-containing protein</fullName>
    </recommendedName>
</protein>
<comment type="subcellular location">
    <subcellularLocation>
        <location evidence="1">Chromosome</location>
        <location evidence="1">Centromere</location>
        <location evidence="1">Kinetochore</location>
    </subcellularLocation>
</comment>
<organism evidence="10 11">
    <name type="scientific">Syncephalastrum racemosum</name>
    <name type="common">Filamentous fungus</name>
    <dbReference type="NCBI Taxonomy" id="13706"/>
    <lineage>
        <taxon>Eukaryota</taxon>
        <taxon>Fungi</taxon>
        <taxon>Fungi incertae sedis</taxon>
        <taxon>Mucoromycota</taxon>
        <taxon>Mucoromycotina</taxon>
        <taxon>Mucoromycetes</taxon>
        <taxon>Mucorales</taxon>
        <taxon>Syncephalastraceae</taxon>
        <taxon>Syncephalastrum</taxon>
    </lineage>
</organism>
<dbReference type="GO" id="GO:0051382">
    <property type="term" value="P:kinetochore assembly"/>
    <property type="evidence" value="ECO:0007669"/>
    <property type="project" value="TreeGrafter"/>
</dbReference>
<dbReference type="GO" id="GO:0000070">
    <property type="term" value="P:mitotic sister chromatid segregation"/>
    <property type="evidence" value="ECO:0007669"/>
    <property type="project" value="TreeGrafter"/>
</dbReference>
<keyword evidence="11" id="KW-1185">Reference proteome</keyword>
<evidence type="ECO:0000313" key="11">
    <source>
        <dbReference type="Proteomes" id="UP000242180"/>
    </source>
</evidence>
<comment type="caution">
    <text evidence="10">The sequence shown here is derived from an EMBL/GenBank/DDBJ whole genome shotgun (WGS) entry which is preliminary data.</text>
</comment>
<dbReference type="STRING" id="13706.A0A1X2HNE0"/>
<dbReference type="PANTHER" id="PTHR14527">
    <property type="entry name" value="PROTEIN MIS12 HOMOLOG"/>
    <property type="match status" value="1"/>
</dbReference>
<evidence type="ECO:0000256" key="3">
    <source>
        <dbReference type="ARBA" id="ARBA00022454"/>
    </source>
</evidence>
<dbReference type="OMA" id="EGLHKFE"/>
<proteinExistence type="inferred from homology"/>